<dbReference type="InterPro" id="IPR007361">
    <property type="entry name" value="DUF427"/>
</dbReference>
<comment type="caution">
    <text evidence="2">The sequence shown here is derived from an EMBL/GenBank/DDBJ whole genome shotgun (WGS) entry which is preliminary data.</text>
</comment>
<evidence type="ECO:0000259" key="1">
    <source>
        <dbReference type="Pfam" id="PF04248"/>
    </source>
</evidence>
<proteinExistence type="predicted"/>
<dbReference type="PANTHER" id="PTHR34310">
    <property type="entry name" value="DUF427 DOMAIN PROTEIN (AFU_ORTHOLOGUE AFUA_3G02220)"/>
    <property type="match status" value="1"/>
</dbReference>
<organism evidence="2 3">
    <name type="scientific">Pontibacter ruber</name>
    <dbReference type="NCBI Taxonomy" id="1343895"/>
    <lineage>
        <taxon>Bacteria</taxon>
        <taxon>Pseudomonadati</taxon>
        <taxon>Bacteroidota</taxon>
        <taxon>Cytophagia</taxon>
        <taxon>Cytophagales</taxon>
        <taxon>Hymenobacteraceae</taxon>
        <taxon>Pontibacter</taxon>
    </lineage>
</organism>
<evidence type="ECO:0000313" key="2">
    <source>
        <dbReference type="EMBL" id="MFD2248193.1"/>
    </source>
</evidence>
<feature type="domain" description="DUF427" evidence="1">
    <location>
        <begin position="1"/>
        <end position="86"/>
    </location>
</feature>
<name>A0ABW5D3Q2_9BACT</name>
<sequence>MKAIWNDVVIAESDQTIKEGSSLYFPPNSVKQEYFERSETHTTDPQGEASYYHIKVNGKVKLDAARYYPNPKAEGNKVRDYVTFDESITMKD</sequence>
<dbReference type="EMBL" id="JBHUIM010000003">
    <property type="protein sequence ID" value="MFD2248193.1"/>
    <property type="molecule type" value="Genomic_DNA"/>
</dbReference>
<dbReference type="InterPro" id="IPR038694">
    <property type="entry name" value="DUF427_sf"/>
</dbReference>
<protein>
    <submittedName>
        <fullName evidence="2">DUF427 domain-containing protein</fullName>
    </submittedName>
</protein>
<evidence type="ECO:0000313" key="3">
    <source>
        <dbReference type="Proteomes" id="UP001597374"/>
    </source>
</evidence>
<dbReference type="Pfam" id="PF04248">
    <property type="entry name" value="NTP_transf_9"/>
    <property type="match status" value="1"/>
</dbReference>
<dbReference type="Proteomes" id="UP001597374">
    <property type="component" value="Unassembled WGS sequence"/>
</dbReference>
<accession>A0ABW5D3Q2</accession>
<gene>
    <name evidence="2" type="ORF">ACFSKP_18135</name>
</gene>
<dbReference type="RefSeq" id="WP_250431875.1">
    <property type="nucleotide sequence ID" value="NZ_JALPRR010000004.1"/>
</dbReference>
<dbReference type="PANTHER" id="PTHR34310:SF5">
    <property type="entry name" value="DUF427 DOMAIN PROTEIN (AFU_ORTHOLOGUE AFUA_3G02220)"/>
    <property type="match status" value="1"/>
</dbReference>
<reference evidence="3" key="1">
    <citation type="journal article" date="2019" name="Int. J. Syst. Evol. Microbiol.">
        <title>The Global Catalogue of Microorganisms (GCM) 10K type strain sequencing project: providing services to taxonomists for standard genome sequencing and annotation.</title>
        <authorList>
            <consortium name="The Broad Institute Genomics Platform"/>
            <consortium name="The Broad Institute Genome Sequencing Center for Infectious Disease"/>
            <person name="Wu L."/>
            <person name="Ma J."/>
        </authorList>
    </citation>
    <scope>NUCLEOTIDE SEQUENCE [LARGE SCALE GENOMIC DNA]</scope>
    <source>
        <strain evidence="3">CGMCC 4.1782</strain>
    </source>
</reference>
<keyword evidence="3" id="KW-1185">Reference proteome</keyword>
<dbReference type="Gene3D" id="2.170.150.40">
    <property type="entry name" value="Domain of unknown function (DUF427)"/>
    <property type="match status" value="1"/>
</dbReference>